<evidence type="ECO:0000259" key="9">
    <source>
        <dbReference type="Pfam" id="PF02687"/>
    </source>
</evidence>
<feature type="transmembrane region" description="Helical" evidence="8">
    <location>
        <begin position="946"/>
        <end position="972"/>
    </location>
</feature>
<organism evidence="10 11">
    <name type="scientific">Adlercreutzia caecimuris</name>
    <dbReference type="NCBI Taxonomy" id="671266"/>
    <lineage>
        <taxon>Bacteria</taxon>
        <taxon>Bacillati</taxon>
        <taxon>Actinomycetota</taxon>
        <taxon>Coriobacteriia</taxon>
        <taxon>Eggerthellales</taxon>
        <taxon>Eggerthellaceae</taxon>
        <taxon>Adlercreutzia</taxon>
    </lineage>
</organism>
<dbReference type="Pfam" id="PF02687">
    <property type="entry name" value="FtsX"/>
    <property type="match status" value="2"/>
</dbReference>
<feature type="compositionally biased region" description="Low complexity" evidence="7">
    <location>
        <begin position="566"/>
        <end position="587"/>
    </location>
</feature>
<evidence type="ECO:0000313" key="11">
    <source>
        <dbReference type="Proteomes" id="UP000308978"/>
    </source>
</evidence>
<feature type="transmembrane region" description="Helical" evidence="8">
    <location>
        <begin position="507"/>
        <end position="527"/>
    </location>
</feature>
<sequence length="1024" mass="106402">MNAMTTFTIKSLRANKVRTLVTIAGVVLAAALLTAVLTSYTSLQAMLYEAETRIAGTWMAEVQGDDFDGLAAQAQEAQAAGQVNDVAYLRDAGFGELTEQQQNSFGRYLRLADFSGDIETLCSLRPSEGRLPEKAGEIMLFDTWRTAGDGVEVGDTITVPVGERVAVLAPGRTGSMTHGEVPASGGFVGGMEAAEDEIAEGTVLDSSIGYLDAALDGGIFNEELRVTGERTYTVVGFYDNIPYVASHGYGMTAFTCDSPDDELTGLNRAYVTMAGVDSTAAVEQRIEEAFPDRYAELHMGLLRYMGVRTDGAIWDTFFNIAAVLAVVIIVACVSLIYNAFAISVAERTGQFGLLASVGASRRQLRRAVALEALIVAAVGVPLGLVVGIGGCAVTFAALGPSLATIFGAAEVGFNLSVAPWALAVAAGLTVATVLFSVFVPAWRASRVNVIDALRGNQSARASKRGAARAARAANPAKLWRGRGIAGRVFGMGGLLARINEKRGASKGMAASVSLALAIVLLMTAGSLSTFLGTLTKVAGGPVDAGDVGVVAMFSDDTVPGGDGTEGADAAGNAPGAEGADAGAADANPAALADDGPLTLEAVVEARNARFAEEAAVYGKAWEVLKTTPDAEPVGWRLDGGVPLIVPEAMVGDAFKADGALHGGQMADGSFAVMGSVVYLEDAAFDRCVADAGLNPADFRDPTEPRALGLGKAYGNNGAVYELLDVLTATGTVQALTAGLYEGEVVSGFAVAYEADGANGAGFGFVPYVFEPDGADGGMTRNLDPADVETATTPVEVVAVLDEAPELVGMYGESVQLIVPMSLAATHSLGIIDPTFRASFDAPEGRSGEVGDDLVNAAGTFFHDEAPFEVAFLAMNDYAGDVASNQTLAMVVNVFCLLFTVILALIAMANVFNTVTNGLILRRREFAVMRSVGLSNRQFRAMIVDECVAWCARGLVPGVLLSLLVSWLLWVAVSGSLSGLSFMVPWAYVALAFAMTAAAVGISVAYGMHRCKADNVVEALRMDSV</sequence>
<keyword evidence="2" id="KW-1003">Cell membrane</keyword>
<protein>
    <submittedName>
        <fullName evidence="10">ABC transporter permease</fullName>
    </submittedName>
</protein>
<dbReference type="InterPro" id="IPR003838">
    <property type="entry name" value="ABC3_permease_C"/>
</dbReference>
<keyword evidence="5 8" id="KW-0472">Membrane</keyword>
<feature type="domain" description="ABC3 transporter permease C-terminal" evidence="9">
    <location>
        <begin position="897"/>
        <end position="1007"/>
    </location>
</feature>
<name>A0A4S4G2S3_9ACTN</name>
<feature type="domain" description="ABC3 transporter permease C-terminal" evidence="9">
    <location>
        <begin position="323"/>
        <end position="448"/>
    </location>
</feature>
<comment type="subcellular location">
    <subcellularLocation>
        <location evidence="1">Cell membrane</location>
        <topology evidence="1">Multi-pass membrane protein</topology>
    </subcellularLocation>
</comment>
<feature type="transmembrane region" description="Helical" evidence="8">
    <location>
        <begin position="368"/>
        <end position="397"/>
    </location>
</feature>
<comment type="caution">
    <text evidence="10">The sequence shown here is derived from an EMBL/GenBank/DDBJ whole genome shotgun (WGS) entry which is preliminary data.</text>
</comment>
<keyword evidence="3 8" id="KW-0812">Transmembrane</keyword>
<dbReference type="EMBL" id="SSTJ01000006">
    <property type="protein sequence ID" value="THG37304.1"/>
    <property type="molecule type" value="Genomic_DNA"/>
</dbReference>
<gene>
    <name evidence="10" type="ORF">E5986_05955</name>
</gene>
<dbReference type="AlphaFoldDB" id="A0A4S4G2S3"/>
<dbReference type="GO" id="GO:0022857">
    <property type="term" value="F:transmembrane transporter activity"/>
    <property type="evidence" value="ECO:0007669"/>
    <property type="project" value="TreeGrafter"/>
</dbReference>
<dbReference type="InterPro" id="IPR050250">
    <property type="entry name" value="Macrolide_Exporter_MacB"/>
</dbReference>
<feature type="transmembrane region" description="Helical" evidence="8">
    <location>
        <begin position="984"/>
        <end position="1005"/>
    </location>
</feature>
<evidence type="ECO:0000256" key="7">
    <source>
        <dbReference type="SAM" id="MobiDB-lite"/>
    </source>
</evidence>
<evidence type="ECO:0000256" key="5">
    <source>
        <dbReference type="ARBA" id="ARBA00023136"/>
    </source>
</evidence>
<feature type="transmembrane region" description="Helical" evidence="8">
    <location>
        <begin position="317"/>
        <end position="340"/>
    </location>
</feature>
<dbReference type="PANTHER" id="PTHR30572">
    <property type="entry name" value="MEMBRANE COMPONENT OF TRANSPORTER-RELATED"/>
    <property type="match status" value="1"/>
</dbReference>
<feature type="region of interest" description="Disordered" evidence="7">
    <location>
        <begin position="558"/>
        <end position="587"/>
    </location>
</feature>
<evidence type="ECO:0000256" key="1">
    <source>
        <dbReference type="ARBA" id="ARBA00004651"/>
    </source>
</evidence>
<keyword evidence="4 8" id="KW-1133">Transmembrane helix</keyword>
<dbReference type="PANTHER" id="PTHR30572:SF4">
    <property type="entry name" value="ABC TRANSPORTER PERMEASE YTRF"/>
    <property type="match status" value="1"/>
</dbReference>
<feature type="transmembrane region" description="Helical" evidence="8">
    <location>
        <begin position="887"/>
        <end position="911"/>
    </location>
</feature>
<evidence type="ECO:0000256" key="2">
    <source>
        <dbReference type="ARBA" id="ARBA00022475"/>
    </source>
</evidence>
<dbReference type="RefSeq" id="WP_136434203.1">
    <property type="nucleotide sequence ID" value="NZ_SSTJ01000006.1"/>
</dbReference>
<evidence type="ECO:0000313" key="10">
    <source>
        <dbReference type="EMBL" id="THG37304.1"/>
    </source>
</evidence>
<evidence type="ECO:0000256" key="8">
    <source>
        <dbReference type="SAM" id="Phobius"/>
    </source>
</evidence>
<comment type="similarity">
    <text evidence="6">Belongs to the ABC-4 integral membrane protein family.</text>
</comment>
<evidence type="ECO:0000256" key="6">
    <source>
        <dbReference type="ARBA" id="ARBA00038076"/>
    </source>
</evidence>
<reference evidence="10 11" key="1">
    <citation type="submission" date="2019-04" db="EMBL/GenBank/DDBJ databases">
        <title>Microbes associate with the intestines of laboratory mice.</title>
        <authorList>
            <person name="Navarre W."/>
            <person name="Wong E."/>
            <person name="Huang K.C."/>
            <person name="Tropini C."/>
            <person name="Ng K."/>
            <person name="Yu B."/>
        </authorList>
    </citation>
    <scope>NUCLEOTIDE SEQUENCE [LARGE SCALE GENOMIC DNA]</scope>
    <source>
        <strain evidence="10 11">NM80_B27</strain>
    </source>
</reference>
<dbReference type="GO" id="GO:0005886">
    <property type="term" value="C:plasma membrane"/>
    <property type="evidence" value="ECO:0007669"/>
    <property type="project" value="UniProtKB-SubCell"/>
</dbReference>
<feature type="transmembrane region" description="Helical" evidence="8">
    <location>
        <begin position="417"/>
        <end position="439"/>
    </location>
</feature>
<evidence type="ECO:0000256" key="4">
    <source>
        <dbReference type="ARBA" id="ARBA00022989"/>
    </source>
</evidence>
<proteinExistence type="inferred from homology"/>
<evidence type="ECO:0000256" key="3">
    <source>
        <dbReference type="ARBA" id="ARBA00022692"/>
    </source>
</evidence>
<accession>A0A4S4G2S3</accession>
<dbReference type="Proteomes" id="UP000308978">
    <property type="component" value="Unassembled WGS sequence"/>
</dbReference>